<protein>
    <submittedName>
        <fullName evidence="2">Uncharacterized protein</fullName>
    </submittedName>
</protein>
<reference evidence="2" key="1">
    <citation type="journal article" date="2019" name="Sci. Rep.">
        <title>Draft genome of Tanacetum cinerariifolium, the natural source of mosquito coil.</title>
        <authorList>
            <person name="Yamashiro T."/>
            <person name="Shiraishi A."/>
            <person name="Satake H."/>
            <person name="Nakayama K."/>
        </authorList>
    </citation>
    <scope>NUCLEOTIDE SEQUENCE</scope>
</reference>
<evidence type="ECO:0000256" key="1">
    <source>
        <dbReference type="SAM" id="MobiDB-lite"/>
    </source>
</evidence>
<feature type="region of interest" description="Disordered" evidence="1">
    <location>
        <begin position="75"/>
        <end position="120"/>
    </location>
</feature>
<name>A0A699QTU4_TANCI</name>
<gene>
    <name evidence="2" type="ORF">Tci_849160</name>
</gene>
<accession>A0A699QTU4</accession>
<dbReference type="AlphaFoldDB" id="A0A699QTU4"/>
<dbReference type="EMBL" id="BKCJ011059905">
    <property type="protein sequence ID" value="GFC77190.1"/>
    <property type="molecule type" value="Genomic_DNA"/>
</dbReference>
<feature type="region of interest" description="Disordered" evidence="1">
    <location>
        <begin position="1"/>
        <end position="42"/>
    </location>
</feature>
<comment type="caution">
    <text evidence="2">The sequence shown here is derived from an EMBL/GenBank/DDBJ whole genome shotgun (WGS) entry which is preliminary data.</text>
</comment>
<proteinExistence type="predicted"/>
<evidence type="ECO:0000313" key="2">
    <source>
        <dbReference type="EMBL" id="GFC77190.1"/>
    </source>
</evidence>
<sequence length="120" mass="13210">SRTSKTKESVKKTKSSFDTTITPPTAAGTRLSTLAKGKQPDKSYKEKGLTVLFEIEMTEAKQMMLATKRSLQQTYISQASGSGADEGTSIIPWDPDVPTDESDEEISWKLSDEDDDDEVD</sequence>
<organism evidence="2">
    <name type="scientific">Tanacetum cinerariifolium</name>
    <name type="common">Dalmatian daisy</name>
    <name type="synonym">Chrysanthemum cinerariifolium</name>
    <dbReference type="NCBI Taxonomy" id="118510"/>
    <lineage>
        <taxon>Eukaryota</taxon>
        <taxon>Viridiplantae</taxon>
        <taxon>Streptophyta</taxon>
        <taxon>Embryophyta</taxon>
        <taxon>Tracheophyta</taxon>
        <taxon>Spermatophyta</taxon>
        <taxon>Magnoliopsida</taxon>
        <taxon>eudicotyledons</taxon>
        <taxon>Gunneridae</taxon>
        <taxon>Pentapetalae</taxon>
        <taxon>asterids</taxon>
        <taxon>campanulids</taxon>
        <taxon>Asterales</taxon>
        <taxon>Asteraceae</taxon>
        <taxon>Asteroideae</taxon>
        <taxon>Anthemideae</taxon>
        <taxon>Anthemidinae</taxon>
        <taxon>Tanacetum</taxon>
    </lineage>
</organism>
<feature type="non-terminal residue" evidence="2">
    <location>
        <position position="1"/>
    </location>
</feature>
<feature type="compositionally biased region" description="Basic and acidic residues" evidence="1">
    <location>
        <begin position="1"/>
        <end position="11"/>
    </location>
</feature>